<dbReference type="CDD" id="cd06257">
    <property type="entry name" value="DnaJ"/>
    <property type="match status" value="1"/>
</dbReference>
<keyword evidence="4 7" id="KW-0472">Membrane</keyword>
<feature type="transmembrane region" description="Helical" evidence="7">
    <location>
        <begin position="20"/>
        <end position="39"/>
    </location>
</feature>
<dbReference type="SUPFAM" id="SSF46565">
    <property type="entry name" value="Chaperone J-domain"/>
    <property type="match status" value="1"/>
</dbReference>
<dbReference type="InterPro" id="IPR044632">
    <property type="entry name" value="DNAJC25-like"/>
</dbReference>
<feature type="domain" description="Rhodanese" evidence="9">
    <location>
        <begin position="399"/>
        <end position="497"/>
    </location>
</feature>
<keyword evidence="11" id="KW-1185">Reference proteome</keyword>
<dbReference type="InterPro" id="IPR036873">
    <property type="entry name" value="Rhodanese-like_dom_sf"/>
</dbReference>
<keyword evidence="2 7" id="KW-0812">Transmembrane</keyword>
<dbReference type="InterPro" id="IPR001763">
    <property type="entry name" value="Rhodanese-like_dom"/>
</dbReference>
<dbReference type="PROSITE" id="PS50206">
    <property type="entry name" value="RHODANESE_3"/>
    <property type="match status" value="2"/>
</dbReference>
<dbReference type="OrthoDB" id="270167at2759"/>
<dbReference type="Pfam" id="PF00226">
    <property type="entry name" value="DnaJ"/>
    <property type="match status" value="1"/>
</dbReference>
<dbReference type="SUPFAM" id="SSF52821">
    <property type="entry name" value="Rhodanese/Cell cycle control phosphatase"/>
    <property type="match status" value="2"/>
</dbReference>
<dbReference type="InterPro" id="IPR018253">
    <property type="entry name" value="DnaJ_domain_CS"/>
</dbReference>
<dbReference type="CDD" id="cd01448">
    <property type="entry name" value="TST_Repeat_1"/>
    <property type="match status" value="1"/>
</dbReference>
<proteinExistence type="inferred from homology"/>
<dbReference type="Pfam" id="PF00581">
    <property type="entry name" value="Rhodanese"/>
    <property type="match status" value="2"/>
</dbReference>
<dbReference type="PROSITE" id="PS50076">
    <property type="entry name" value="DNAJ_2"/>
    <property type="match status" value="1"/>
</dbReference>
<reference evidence="10" key="2">
    <citation type="submission" date="2014-03" db="EMBL/GenBank/DDBJ databases">
        <title>The whipworm genome and dual-species transcriptomics of an intimate host-pathogen interaction.</title>
        <authorList>
            <person name="Foth B.J."/>
            <person name="Tsai I.J."/>
            <person name="Reid A.J."/>
            <person name="Bancroft A.J."/>
            <person name="Nichol S."/>
            <person name="Tracey A."/>
            <person name="Holroyd N."/>
            <person name="Cotton J.A."/>
            <person name="Stanley E.J."/>
            <person name="Zarowiecki M."/>
            <person name="Liu J.Z."/>
            <person name="Huckvale T."/>
            <person name="Cooper P.J."/>
            <person name="Grencis R.K."/>
            <person name="Berriman M."/>
        </authorList>
    </citation>
    <scope>NUCLEOTIDE SEQUENCE [LARGE SCALE GENOMIC DNA]</scope>
</reference>
<evidence type="ECO:0000313" key="11">
    <source>
        <dbReference type="Proteomes" id="UP000030665"/>
    </source>
</evidence>
<evidence type="ECO:0000313" key="10">
    <source>
        <dbReference type="EMBL" id="CDW53552.1"/>
    </source>
</evidence>
<dbReference type="Proteomes" id="UP000030665">
    <property type="component" value="Unassembled WGS sequence"/>
</dbReference>
<comment type="similarity">
    <text evidence="6">Belongs to the DNAJC25 family.</text>
</comment>
<dbReference type="SMART" id="SM00450">
    <property type="entry name" value="RHOD"/>
    <property type="match status" value="2"/>
</dbReference>
<evidence type="ECO:0000256" key="5">
    <source>
        <dbReference type="ARBA" id="ARBA00023186"/>
    </source>
</evidence>
<dbReference type="EMBL" id="HG805859">
    <property type="protein sequence ID" value="CDW53552.1"/>
    <property type="molecule type" value="Genomic_DNA"/>
</dbReference>
<keyword evidence="3 7" id="KW-1133">Transmembrane helix</keyword>
<keyword evidence="10" id="KW-0808">Transferase</keyword>
<dbReference type="PANTHER" id="PTHR44176:SF1">
    <property type="entry name" value="DNAJ HOMOLOG SUBFAMILY C MEMBER 25"/>
    <property type="match status" value="1"/>
</dbReference>
<evidence type="ECO:0000256" key="7">
    <source>
        <dbReference type="SAM" id="Phobius"/>
    </source>
</evidence>
<evidence type="ECO:0000256" key="4">
    <source>
        <dbReference type="ARBA" id="ARBA00023136"/>
    </source>
</evidence>
<evidence type="ECO:0000259" key="8">
    <source>
        <dbReference type="PROSITE" id="PS50076"/>
    </source>
</evidence>
<dbReference type="GO" id="GO:0016740">
    <property type="term" value="F:transferase activity"/>
    <property type="evidence" value="ECO:0007669"/>
    <property type="project" value="UniProtKB-KW"/>
</dbReference>
<accession>A0A077YZL7</accession>
<dbReference type="PRINTS" id="PR00625">
    <property type="entry name" value="JDOMAIN"/>
</dbReference>
<keyword evidence="5" id="KW-0143">Chaperone</keyword>
<evidence type="ECO:0000259" key="9">
    <source>
        <dbReference type="PROSITE" id="PS50206"/>
    </source>
</evidence>
<dbReference type="Gene3D" id="1.10.287.110">
    <property type="entry name" value="DnaJ domain"/>
    <property type="match status" value="1"/>
</dbReference>
<comment type="subcellular location">
    <subcellularLocation>
        <location evidence="1">Membrane</location>
        <topology evidence="1">Multi-pass membrane protein</topology>
    </subcellularLocation>
</comment>
<dbReference type="SMART" id="SM00271">
    <property type="entry name" value="DnaJ"/>
    <property type="match status" value="1"/>
</dbReference>
<dbReference type="InterPro" id="IPR001623">
    <property type="entry name" value="DnaJ_domain"/>
</dbReference>
<reference evidence="10" key="1">
    <citation type="submission" date="2014-01" db="EMBL/GenBank/DDBJ databases">
        <authorList>
            <person name="Aslett M."/>
        </authorList>
    </citation>
    <scope>NUCLEOTIDE SEQUENCE</scope>
</reference>
<protein>
    <submittedName>
        <fullName evidence="10">Thiosulfate sulfurtransferase</fullName>
    </submittedName>
</protein>
<evidence type="ECO:0000256" key="2">
    <source>
        <dbReference type="ARBA" id="ARBA00022692"/>
    </source>
</evidence>
<dbReference type="AlphaFoldDB" id="A0A077YZL7"/>
<evidence type="ECO:0000256" key="6">
    <source>
        <dbReference type="ARBA" id="ARBA00024193"/>
    </source>
</evidence>
<feature type="transmembrane region" description="Helical" evidence="7">
    <location>
        <begin position="125"/>
        <end position="144"/>
    </location>
</feature>
<name>A0A077YZL7_TRITR</name>
<dbReference type="Gene3D" id="3.40.250.10">
    <property type="entry name" value="Rhodanese-like domain"/>
    <property type="match status" value="2"/>
</dbReference>
<feature type="domain" description="J" evidence="8">
    <location>
        <begin position="21"/>
        <end position="95"/>
    </location>
</feature>
<feature type="domain" description="Rhodanese" evidence="9">
    <location>
        <begin position="529"/>
        <end position="639"/>
    </location>
</feature>
<dbReference type="PROSITE" id="PS00636">
    <property type="entry name" value="DNAJ_1"/>
    <property type="match status" value="1"/>
</dbReference>
<sequence>MEDVTLSLATSKRDQECDEGSIFSIAFFQPFVHFVIVLIQSEIQKAYRQLARKYHPDKQKDEESKAEAQELFRLVATAYETLKDEESRKNYDYMLDNPAAYGLLLSDEVYRHYWYYYRHRVTPKVDVRIVIVAIVVMISVVQYVSSWHKYEDAVKYMSSQAKYRIRAKEIAKERGYLEMLKSGKRRKDKEEMRLEEEAIIRAVIKEFADISCDLGGYQKPSIYETLAVKIVLLPVALYRWIYFQLDWFWRITIRRQELGKAEKFYLIRRNLQMSKAQFDCLEDHERESFLEQELWIKEKFLAWKEEKEAKEKAKLLESGQYKRMKRYMRRGVGQITFVDDEYSPYPYKFPADHWLQMKIFSFVCQKAVKPLVSADWLADHLSNPTLRILHCSKPGLNNFAECHIPKAVHFDLKQCIDKASPYPNMLPSSDQFFSYACRSLGVDKNNHVVVYDASVKYPSLECAARVWFTFRYFNHSKVSVLNGGLFHWKSQGRPVTSELSNPKPTAYEAAGSPLLSTVKSFDEVLSNVKKKTFQLLDARPSDLFAGNSEKLSGHIPGAINIPLASLINPKTKLILQPDELRNLFLNAGVNLNGDIVCSCGTGVTACAIILALNVVGKENCSLYDGSFSQWVKLADEELVVKE</sequence>
<dbReference type="GO" id="GO:0006457">
    <property type="term" value="P:protein folding"/>
    <property type="evidence" value="ECO:0007669"/>
    <property type="project" value="InterPro"/>
</dbReference>
<dbReference type="GO" id="GO:0005789">
    <property type="term" value="C:endoplasmic reticulum membrane"/>
    <property type="evidence" value="ECO:0007669"/>
    <property type="project" value="TreeGrafter"/>
</dbReference>
<evidence type="ECO:0000256" key="3">
    <source>
        <dbReference type="ARBA" id="ARBA00022989"/>
    </source>
</evidence>
<dbReference type="STRING" id="36087.A0A077YZL7"/>
<dbReference type="CDD" id="cd01449">
    <property type="entry name" value="TST_Repeat_2"/>
    <property type="match status" value="1"/>
</dbReference>
<gene>
    <name evidence="10" type="ORF">TTRE_0000181701</name>
</gene>
<organism evidence="10 11">
    <name type="scientific">Trichuris trichiura</name>
    <name type="common">Whipworm</name>
    <name type="synonym">Trichocephalus trichiurus</name>
    <dbReference type="NCBI Taxonomy" id="36087"/>
    <lineage>
        <taxon>Eukaryota</taxon>
        <taxon>Metazoa</taxon>
        <taxon>Ecdysozoa</taxon>
        <taxon>Nematoda</taxon>
        <taxon>Enoplea</taxon>
        <taxon>Dorylaimia</taxon>
        <taxon>Trichinellida</taxon>
        <taxon>Trichuridae</taxon>
        <taxon>Trichuris</taxon>
    </lineage>
</organism>
<dbReference type="InterPro" id="IPR036869">
    <property type="entry name" value="J_dom_sf"/>
</dbReference>
<evidence type="ECO:0000256" key="1">
    <source>
        <dbReference type="ARBA" id="ARBA00004141"/>
    </source>
</evidence>
<dbReference type="PANTHER" id="PTHR44176">
    <property type="entry name" value="DNAJ HOMOLOG SUBFAMILY C MEMBER 25"/>
    <property type="match status" value="1"/>
</dbReference>